<accession>A0A210PV31</accession>
<keyword evidence="9" id="KW-0675">Receptor</keyword>
<reference evidence="9 10" key="1">
    <citation type="journal article" date="2017" name="Nat. Ecol. Evol.">
        <title>Scallop genome provides insights into evolution of bilaterian karyotype and development.</title>
        <authorList>
            <person name="Wang S."/>
            <person name="Zhang J."/>
            <person name="Jiao W."/>
            <person name="Li J."/>
            <person name="Xun X."/>
            <person name="Sun Y."/>
            <person name="Guo X."/>
            <person name="Huan P."/>
            <person name="Dong B."/>
            <person name="Zhang L."/>
            <person name="Hu X."/>
            <person name="Sun X."/>
            <person name="Wang J."/>
            <person name="Zhao C."/>
            <person name="Wang Y."/>
            <person name="Wang D."/>
            <person name="Huang X."/>
            <person name="Wang R."/>
            <person name="Lv J."/>
            <person name="Li Y."/>
            <person name="Zhang Z."/>
            <person name="Liu B."/>
            <person name="Lu W."/>
            <person name="Hui Y."/>
            <person name="Liang J."/>
            <person name="Zhou Z."/>
            <person name="Hou R."/>
            <person name="Li X."/>
            <person name="Liu Y."/>
            <person name="Li H."/>
            <person name="Ning X."/>
            <person name="Lin Y."/>
            <person name="Zhao L."/>
            <person name="Xing Q."/>
            <person name="Dou J."/>
            <person name="Li Y."/>
            <person name="Mao J."/>
            <person name="Guo H."/>
            <person name="Dou H."/>
            <person name="Li T."/>
            <person name="Mu C."/>
            <person name="Jiang W."/>
            <person name="Fu Q."/>
            <person name="Fu X."/>
            <person name="Miao Y."/>
            <person name="Liu J."/>
            <person name="Yu Q."/>
            <person name="Li R."/>
            <person name="Liao H."/>
            <person name="Li X."/>
            <person name="Kong Y."/>
            <person name="Jiang Z."/>
            <person name="Chourrout D."/>
            <person name="Li R."/>
            <person name="Bao Z."/>
        </authorList>
    </citation>
    <scope>NUCLEOTIDE SEQUENCE [LARGE SCALE GENOMIC DNA]</scope>
    <source>
        <strain evidence="9 10">PY_sf001</strain>
    </source>
</reference>
<dbReference type="PROSITE" id="PS50125">
    <property type="entry name" value="GUANYLATE_CYCLASE_2"/>
    <property type="match status" value="1"/>
</dbReference>
<dbReference type="InterPro" id="IPR050401">
    <property type="entry name" value="Cyclic_nucleotide_synthase"/>
</dbReference>
<protein>
    <submittedName>
        <fullName evidence="9">Atrial natriuretic peptide receptor 2</fullName>
    </submittedName>
</protein>
<keyword evidence="6 7" id="KW-0456">Lyase</keyword>
<proteinExistence type="inferred from homology"/>
<keyword evidence="10" id="KW-1185">Reference proteome</keyword>
<comment type="similarity">
    <text evidence="7">Belongs to the adenylyl cyclase class-4/guanylyl cyclase family.</text>
</comment>
<dbReference type="SUPFAM" id="SSF55073">
    <property type="entry name" value="Nucleotide cyclase"/>
    <property type="match status" value="1"/>
</dbReference>
<dbReference type="AlphaFoldDB" id="A0A210PV31"/>
<evidence type="ECO:0000256" key="1">
    <source>
        <dbReference type="ARBA" id="ARBA00004370"/>
    </source>
</evidence>
<dbReference type="InterPro" id="IPR001054">
    <property type="entry name" value="A/G_cyclase"/>
</dbReference>
<dbReference type="GO" id="GO:0004383">
    <property type="term" value="F:guanylate cyclase activity"/>
    <property type="evidence" value="ECO:0007669"/>
    <property type="project" value="TreeGrafter"/>
</dbReference>
<dbReference type="EMBL" id="NEDP02005475">
    <property type="protein sequence ID" value="OWF40315.1"/>
    <property type="molecule type" value="Genomic_DNA"/>
</dbReference>
<organism evidence="9 10">
    <name type="scientific">Mizuhopecten yessoensis</name>
    <name type="common">Japanese scallop</name>
    <name type="synonym">Patinopecten yessoensis</name>
    <dbReference type="NCBI Taxonomy" id="6573"/>
    <lineage>
        <taxon>Eukaryota</taxon>
        <taxon>Metazoa</taxon>
        <taxon>Spiralia</taxon>
        <taxon>Lophotrochozoa</taxon>
        <taxon>Mollusca</taxon>
        <taxon>Bivalvia</taxon>
        <taxon>Autobranchia</taxon>
        <taxon>Pteriomorphia</taxon>
        <taxon>Pectinida</taxon>
        <taxon>Pectinoidea</taxon>
        <taxon>Pectinidae</taxon>
        <taxon>Mizuhopecten</taxon>
    </lineage>
</organism>
<dbReference type="InterPro" id="IPR029787">
    <property type="entry name" value="Nucleotide_cyclase"/>
</dbReference>
<comment type="subcellular location">
    <subcellularLocation>
        <location evidence="1">Membrane</location>
    </subcellularLocation>
</comment>
<evidence type="ECO:0000256" key="3">
    <source>
        <dbReference type="ARBA" id="ARBA00022741"/>
    </source>
</evidence>
<dbReference type="InterPro" id="IPR018297">
    <property type="entry name" value="A/G_cyclase_CS"/>
</dbReference>
<sequence length="161" mass="18085">MGEIMYKVVELLNSLYSTFDIRIDTYDVYKVETIGDAYMVASGVPERNGDKHAEEIATMAIDLLAAIKQVKVPHTNSDHVQIRIGCHTGACVAGVVGLKMPRYCLFGDTVNTASRMEANSQPLKIHISKDTRDKLEATERYTMEHRGLIEIKVTIIFYFVN</sequence>
<evidence type="ECO:0000313" key="9">
    <source>
        <dbReference type="EMBL" id="OWF40315.1"/>
    </source>
</evidence>
<dbReference type="GO" id="GO:0007168">
    <property type="term" value="P:receptor guanylyl cyclase signaling pathway"/>
    <property type="evidence" value="ECO:0007669"/>
    <property type="project" value="TreeGrafter"/>
</dbReference>
<keyword evidence="5" id="KW-0472">Membrane</keyword>
<dbReference type="CDD" id="cd07302">
    <property type="entry name" value="CHD"/>
    <property type="match status" value="1"/>
</dbReference>
<dbReference type="GO" id="GO:0004016">
    <property type="term" value="F:adenylate cyclase activity"/>
    <property type="evidence" value="ECO:0007669"/>
    <property type="project" value="TreeGrafter"/>
</dbReference>
<evidence type="ECO:0000256" key="6">
    <source>
        <dbReference type="ARBA" id="ARBA00023239"/>
    </source>
</evidence>
<evidence type="ECO:0000256" key="7">
    <source>
        <dbReference type="RuleBase" id="RU000405"/>
    </source>
</evidence>
<dbReference type="GO" id="GO:0000166">
    <property type="term" value="F:nucleotide binding"/>
    <property type="evidence" value="ECO:0007669"/>
    <property type="project" value="UniProtKB-KW"/>
</dbReference>
<evidence type="ECO:0000259" key="8">
    <source>
        <dbReference type="PROSITE" id="PS50125"/>
    </source>
</evidence>
<dbReference type="OrthoDB" id="60033at2759"/>
<feature type="domain" description="Guanylate cyclase" evidence="8">
    <location>
        <begin position="1"/>
        <end position="117"/>
    </location>
</feature>
<keyword evidence="2" id="KW-0812">Transmembrane</keyword>
<evidence type="ECO:0000313" key="10">
    <source>
        <dbReference type="Proteomes" id="UP000242188"/>
    </source>
</evidence>
<dbReference type="SMART" id="SM00044">
    <property type="entry name" value="CYCc"/>
    <property type="match status" value="1"/>
</dbReference>
<dbReference type="Gene3D" id="3.30.70.1230">
    <property type="entry name" value="Nucleotide cyclase"/>
    <property type="match status" value="1"/>
</dbReference>
<keyword evidence="4" id="KW-1133">Transmembrane helix</keyword>
<dbReference type="GO" id="GO:0005886">
    <property type="term" value="C:plasma membrane"/>
    <property type="evidence" value="ECO:0007669"/>
    <property type="project" value="TreeGrafter"/>
</dbReference>
<dbReference type="GO" id="GO:0001653">
    <property type="term" value="F:peptide receptor activity"/>
    <property type="evidence" value="ECO:0007669"/>
    <property type="project" value="TreeGrafter"/>
</dbReference>
<comment type="caution">
    <text evidence="9">The sequence shown here is derived from an EMBL/GenBank/DDBJ whole genome shotgun (WGS) entry which is preliminary data.</text>
</comment>
<dbReference type="GO" id="GO:0035556">
    <property type="term" value="P:intracellular signal transduction"/>
    <property type="evidence" value="ECO:0007669"/>
    <property type="project" value="InterPro"/>
</dbReference>
<evidence type="ECO:0000256" key="4">
    <source>
        <dbReference type="ARBA" id="ARBA00022989"/>
    </source>
</evidence>
<dbReference type="PROSITE" id="PS00452">
    <property type="entry name" value="GUANYLATE_CYCLASE_1"/>
    <property type="match status" value="1"/>
</dbReference>
<dbReference type="FunFam" id="3.30.70.1230:FF:000030">
    <property type="entry name" value="Si:ch211-215j19.12"/>
    <property type="match status" value="1"/>
</dbReference>
<dbReference type="PANTHER" id="PTHR11920:SF501">
    <property type="entry name" value="GUANYLATE CYCLASE 32E"/>
    <property type="match status" value="1"/>
</dbReference>
<dbReference type="STRING" id="6573.A0A210PV31"/>
<dbReference type="Pfam" id="PF00211">
    <property type="entry name" value="Guanylate_cyc"/>
    <property type="match status" value="1"/>
</dbReference>
<dbReference type="Proteomes" id="UP000242188">
    <property type="component" value="Unassembled WGS sequence"/>
</dbReference>
<dbReference type="PANTHER" id="PTHR11920">
    <property type="entry name" value="GUANYLYL CYCLASE"/>
    <property type="match status" value="1"/>
</dbReference>
<name>A0A210PV31_MIZYE</name>
<evidence type="ECO:0000256" key="5">
    <source>
        <dbReference type="ARBA" id="ARBA00023136"/>
    </source>
</evidence>
<evidence type="ECO:0000256" key="2">
    <source>
        <dbReference type="ARBA" id="ARBA00022692"/>
    </source>
</evidence>
<keyword evidence="3" id="KW-0547">Nucleotide-binding</keyword>
<gene>
    <name evidence="9" type="ORF">KP79_PYT21665</name>
</gene>